<feature type="transmembrane region" description="Helical" evidence="1">
    <location>
        <begin position="6"/>
        <end position="25"/>
    </location>
</feature>
<dbReference type="Proteomes" id="UP000295132">
    <property type="component" value="Unassembled WGS sequence"/>
</dbReference>
<name>A0A4R5VKF9_9BACI</name>
<evidence type="ECO:0000256" key="1">
    <source>
        <dbReference type="SAM" id="Phobius"/>
    </source>
</evidence>
<accession>A0A4R5VKF9</accession>
<feature type="transmembrane region" description="Helical" evidence="1">
    <location>
        <begin position="66"/>
        <end position="85"/>
    </location>
</feature>
<evidence type="ECO:0000313" key="2">
    <source>
        <dbReference type="EMBL" id="TDK58145.1"/>
    </source>
</evidence>
<protein>
    <submittedName>
        <fullName evidence="2">Uncharacterized protein</fullName>
    </submittedName>
</protein>
<dbReference type="AlphaFoldDB" id="A0A4R5VKF9"/>
<dbReference type="EMBL" id="SMYO01000017">
    <property type="protein sequence ID" value="TDK58145.1"/>
    <property type="molecule type" value="Genomic_DNA"/>
</dbReference>
<proteinExistence type="predicted"/>
<reference evidence="2 3" key="1">
    <citation type="submission" date="2019-03" db="EMBL/GenBank/DDBJ databases">
        <title>Bacillus niacini sp. nov. a Nicotinate-Metabolizing Mesophile Isolated from Soil.</title>
        <authorList>
            <person name="Zhang G."/>
        </authorList>
    </citation>
    <scope>NUCLEOTIDE SEQUENCE [LARGE SCALE GENOMIC DNA]</scope>
    <source>
        <strain evidence="2 3">WN066</strain>
    </source>
</reference>
<evidence type="ECO:0000313" key="3">
    <source>
        <dbReference type="Proteomes" id="UP000295132"/>
    </source>
</evidence>
<keyword evidence="1" id="KW-0812">Transmembrane</keyword>
<keyword evidence="1" id="KW-0472">Membrane</keyword>
<sequence length="87" mass="9985">MYIIIAATMILLCGVALFIWTIKHLNSETHNKKEYVNDPTPSFEQTILFELINRILRALPLKVMKGLLIIVSIGLILLSLFWFSLLL</sequence>
<organism evidence="2 3">
    <name type="scientific">Bacillus salipaludis</name>
    <dbReference type="NCBI Taxonomy" id="2547811"/>
    <lineage>
        <taxon>Bacteria</taxon>
        <taxon>Bacillati</taxon>
        <taxon>Bacillota</taxon>
        <taxon>Bacilli</taxon>
        <taxon>Bacillales</taxon>
        <taxon>Bacillaceae</taxon>
        <taxon>Bacillus</taxon>
    </lineage>
</organism>
<gene>
    <name evidence="2" type="ORF">E2K98_24835</name>
</gene>
<dbReference type="RefSeq" id="WP_133338982.1">
    <property type="nucleotide sequence ID" value="NZ_SMYO01000017.1"/>
</dbReference>
<keyword evidence="1" id="KW-1133">Transmembrane helix</keyword>
<comment type="caution">
    <text evidence="2">The sequence shown here is derived from an EMBL/GenBank/DDBJ whole genome shotgun (WGS) entry which is preliminary data.</text>
</comment>